<organism evidence="1 2">
    <name type="scientific">Kaistia soli DSM 19436</name>
    <dbReference type="NCBI Taxonomy" id="1122133"/>
    <lineage>
        <taxon>Bacteria</taxon>
        <taxon>Pseudomonadati</taxon>
        <taxon>Pseudomonadota</taxon>
        <taxon>Alphaproteobacteria</taxon>
        <taxon>Hyphomicrobiales</taxon>
        <taxon>Kaistiaceae</taxon>
        <taxon>Kaistia</taxon>
    </lineage>
</organism>
<evidence type="ECO:0000313" key="2">
    <source>
        <dbReference type="Proteomes" id="UP000184485"/>
    </source>
</evidence>
<dbReference type="STRING" id="1122133.SAMN02745157_2527"/>
<reference evidence="1 2" key="1">
    <citation type="submission" date="2016-11" db="EMBL/GenBank/DDBJ databases">
        <authorList>
            <person name="Jaros S."/>
            <person name="Januszkiewicz K."/>
            <person name="Wedrychowicz H."/>
        </authorList>
    </citation>
    <scope>NUCLEOTIDE SEQUENCE [LARGE SCALE GENOMIC DNA]</scope>
    <source>
        <strain evidence="1 2">DSM 19436</strain>
    </source>
</reference>
<accession>A0A1M5D0X9</accession>
<name>A0A1M5D0X9_9HYPH</name>
<dbReference type="EMBL" id="FQUP01000002">
    <property type="protein sequence ID" value="SHF60666.1"/>
    <property type="molecule type" value="Genomic_DNA"/>
</dbReference>
<gene>
    <name evidence="1" type="ORF">SAMN02745157_2527</name>
</gene>
<protein>
    <submittedName>
        <fullName evidence="1">Uncharacterized protein</fullName>
    </submittedName>
</protein>
<dbReference type="AlphaFoldDB" id="A0A1M5D0X9"/>
<proteinExistence type="predicted"/>
<keyword evidence="2" id="KW-1185">Reference proteome</keyword>
<dbReference type="Proteomes" id="UP000184485">
    <property type="component" value="Unassembled WGS sequence"/>
</dbReference>
<sequence>MERRAKFSRDGQLIEDDDDILRDGQTLRIPVMLRDGSPAPAGTPAADTLPPNVTVLADGSARHTFDDGSAVLMMGDGSRRYLDAAGNPAKSLTLVQQAHAEGAAGRAGLIDRHAHVDAAHRAYEANLNTAWRNGA</sequence>
<evidence type="ECO:0000313" key="1">
    <source>
        <dbReference type="EMBL" id="SHF60666.1"/>
    </source>
</evidence>
<dbReference type="RefSeq" id="WP_073053211.1">
    <property type="nucleotide sequence ID" value="NZ_FQUP01000002.1"/>
</dbReference>